<feature type="transmembrane region" description="Helical" evidence="11">
    <location>
        <begin position="30"/>
        <end position="51"/>
    </location>
</feature>
<feature type="transmembrane region" description="Helical" evidence="11">
    <location>
        <begin position="114"/>
        <end position="135"/>
    </location>
</feature>
<evidence type="ECO:0000256" key="1">
    <source>
        <dbReference type="ARBA" id="ARBA00004651"/>
    </source>
</evidence>
<dbReference type="Gene3D" id="1.10.3730.20">
    <property type="match status" value="2"/>
</dbReference>
<gene>
    <name evidence="13" type="ORF">C6Y53_17525</name>
</gene>
<keyword evidence="2" id="KW-1003">Cell membrane</keyword>
<protein>
    <submittedName>
        <fullName evidence="13">EamA family transporter</fullName>
    </submittedName>
</protein>
<dbReference type="RefSeq" id="WP_106473622.1">
    <property type="nucleotide sequence ID" value="NZ_CP027665.1"/>
</dbReference>
<evidence type="ECO:0000256" key="6">
    <source>
        <dbReference type="ARBA" id="ARBA00022692"/>
    </source>
</evidence>
<feature type="transmembrane region" description="Helical" evidence="11">
    <location>
        <begin position="172"/>
        <end position="192"/>
    </location>
</feature>
<dbReference type="PANTHER" id="PTHR30561">
    <property type="entry name" value="SMR FAMILY PROTON-DEPENDENT DRUG EFFLUX TRANSPORTER SUGE"/>
    <property type="match status" value="1"/>
</dbReference>
<dbReference type="SUPFAM" id="SSF103481">
    <property type="entry name" value="Multidrug resistance efflux transporter EmrE"/>
    <property type="match status" value="2"/>
</dbReference>
<keyword evidence="8 11" id="KW-1133">Transmembrane helix</keyword>
<evidence type="ECO:0000256" key="5">
    <source>
        <dbReference type="ARBA" id="ARBA00022556"/>
    </source>
</evidence>
<feature type="transmembrane region" description="Helical" evidence="11">
    <location>
        <begin position="6"/>
        <end position="23"/>
    </location>
</feature>
<comment type="subcellular location">
    <subcellularLocation>
        <location evidence="1">Cell membrane</location>
        <topology evidence="1">Multi-pass membrane protein</topology>
    </subcellularLocation>
</comment>
<evidence type="ECO:0000256" key="11">
    <source>
        <dbReference type="SAM" id="Phobius"/>
    </source>
</evidence>
<dbReference type="GO" id="GO:0009103">
    <property type="term" value="P:lipopolysaccharide biosynthetic process"/>
    <property type="evidence" value="ECO:0007669"/>
    <property type="project" value="UniProtKB-KW"/>
</dbReference>
<dbReference type="InterPro" id="IPR000390">
    <property type="entry name" value="Small_drug/metabolite_transptr"/>
</dbReference>
<evidence type="ECO:0000256" key="9">
    <source>
        <dbReference type="ARBA" id="ARBA00023098"/>
    </source>
</evidence>
<name>A0A2S0MU45_9RHOB</name>
<evidence type="ECO:0000313" key="13">
    <source>
        <dbReference type="EMBL" id="AVO39317.1"/>
    </source>
</evidence>
<feature type="transmembrane region" description="Helical" evidence="11">
    <location>
        <begin position="142"/>
        <end position="160"/>
    </location>
</feature>
<dbReference type="InterPro" id="IPR000620">
    <property type="entry name" value="EamA_dom"/>
</dbReference>
<evidence type="ECO:0000256" key="10">
    <source>
        <dbReference type="ARBA" id="ARBA00023136"/>
    </source>
</evidence>
<feature type="transmembrane region" description="Helical" evidence="11">
    <location>
        <begin position="204"/>
        <end position="225"/>
    </location>
</feature>
<keyword evidence="6 11" id="KW-0812">Transmembrane</keyword>
<dbReference type="GO" id="GO:0022857">
    <property type="term" value="F:transmembrane transporter activity"/>
    <property type="evidence" value="ECO:0007669"/>
    <property type="project" value="InterPro"/>
</dbReference>
<evidence type="ECO:0000256" key="8">
    <source>
        <dbReference type="ARBA" id="ARBA00022989"/>
    </source>
</evidence>
<dbReference type="PANTHER" id="PTHR30561:SF9">
    <property type="entry name" value="4-AMINO-4-DEOXY-L-ARABINOSE-PHOSPHOUNDECAPRENOL FLIPPASE SUBUNIT ARNF-RELATED"/>
    <property type="match status" value="1"/>
</dbReference>
<sequence length="280" mass="28545">MSLSIAAIVLVAALLHATWNAVVKGAGDKTVVLGLIALGHVVPGIAVVALAPPPDPVAIPYIIASTVIHWGYYFLLNMAYRLGDLSVMYPVARGLAPVLIAIGAQVWADETLPPLAWAGVLSVSAGIMVLTRGLFSGALPPAAVLAALGTAGFVAAYSLVDGIGIRASGSPLGYIGWLYVAELTVAAFIFVTRWGRVRAMARRTAVLGFGGGVISGAAYALVLYAKTLAPLGIVSALRETSVIFAALIGVLWFGEGPKGNRLLAAVVVAAGIVLIGLANG</sequence>
<reference evidence="14" key="1">
    <citation type="submission" date="2018-03" db="EMBL/GenBank/DDBJ databases">
        <title>Genomic analysis of the strain SH-1 isolated from shrimp intestine.</title>
        <authorList>
            <person name="Kim Y.-S."/>
            <person name="Kim S.-E."/>
            <person name="Kim K.-H."/>
        </authorList>
    </citation>
    <scope>NUCLEOTIDE SEQUENCE [LARGE SCALE GENOMIC DNA]</scope>
    <source>
        <strain evidence="14">SH-1</strain>
    </source>
</reference>
<feature type="domain" description="EamA" evidence="12">
    <location>
        <begin position="143"/>
        <end position="276"/>
    </location>
</feature>
<dbReference type="KEGG" id="thas:C6Y53_17525"/>
<dbReference type="GO" id="GO:0009245">
    <property type="term" value="P:lipid A biosynthetic process"/>
    <property type="evidence" value="ECO:0007669"/>
    <property type="project" value="UniProtKB-KW"/>
</dbReference>
<keyword evidence="9" id="KW-0443">Lipid metabolism</keyword>
<keyword evidence="4" id="KW-0997">Cell inner membrane</keyword>
<dbReference type="Proteomes" id="UP000237655">
    <property type="component" value="Chromosome"/>
</dbReference>
<proteinExistence type="predicted"/>
<dbReference type="Pfam" id="PF00892">
    <property type="entry name" value="EamA"/>
    <property type="match status" value="1"/>
</dbReference>
<dbReference type="AlphaFoldDB" id="A0A2S0MU45"/>
<keyword evidence="7" id="KW-0448">Lipopolysaccharide biosynthesis</keyword>
<evidence type="ECO:0000313" key="14">
    <source>
        <dbReference type="Proteomes" id="UP000237655"/>
    </source>
</evidence>
<organism evidence="13 14">
    <name type="scientific">Pukyongiella litopenaei</name>
    <dbReference type="NCBI Taxonomy" id="2605946"/>
    <lineage>
        <taxon>Bacteria</taxon>
        <taxon>Pseudomonadati</taxon>
        <taxon>Pseudomonadota</taxon>
        <taxon>Alphaproteobacteria</taxon>
        <taxon>Rhodobacterales</taxon>
        <taxon>Paracoccaceae</taxon>
        <taxon>Pukyongiella</taxon>
    </lineage>
</organism>
<evidence type="ECO:0000256" key="7">
    <source>
        <dbReference type="ARBA" id="ARBA00022985"/>
    </source>
</evidence>
<accession>A0A2S0MU45</accession>
<feature type="transmembrane region" description="Helical" evidence="11">
    <location>
        <begin position="231"/>
        <end position="254"/>
    </location>
</feature>
<dbReference type="EMBL" id="CP027665">
    <property type="protein sequence ID" value="AVO39317.1"/>
    <property type="molecule type" value="Genomic_DNA"/>
</dbReference>
<evidence type="ECO:0000256" key="4">
    <source>
        <dbReference type="ARBA" id="ARBA00022519"/>
    </source>
</evidence>
<evidence type="ECO:0000256" key="2">
    <source>
        <dbReference type="ARBA" id="ARBA00022475"/>
    </source>
</evidence>
<keyword evidence="5" id="KW-0441">Lipid A biosynthesis</keyword>
<keyword evidence="3" id="KW-0444">Lipid biosynthesis</keyword>
<dbReference type="GO" id="GO:0005886">
    <property type="term" value="C:plasma membrane"/>
    <property type="evidence" value="ECO:0007669"/>
    <property type="project" value="UniProtKB-SubCell"/>
</dbReference>
<feature type="transmembrane region" description="Helical" evidence="11">
    <location>
        <begin position="261"/>
        <end position="278"/>
    </location>
</feature>
<keyword evidence="10 11" id="KW-0472">Membrane</keyword>
<keyword evidence="14" id="KW-1185">Reference proteome</keyword>
<dbReference type="InterPro" id="IPR037185">
    <property type="entry name" value="EmrE-like"/>
</dbReference>
<evidence type="ECO:0000256" key="3">
    <source>
        <dbReference type="ARBA" id="ARBA00022516"/>
    </source>
</evidence>
<feature type="transmembrane region" description="Helical" evidence="11">
    <location>
        <begin position="87"/>
        <end position="108"/>
    </location>
</feature>
<feature type="transmembrane region" description="Helical" evidence="11">
    <location>
        <begin position="57"/>
        <end position="75"/>
    </location>
</feature>
<evidence type="ECO:0000259" key="12">
    <source>
        <dbReference type="Pfam" id="PF00892"/>
    </source>
</evidence>